<dbReference type="SFLD" id="SFLDS00003">
    <property type="entry name" value="Haloacid_Dehalogenase"/>
    <property type="match status" value="1"/>
</dbReference>
<accession>A0ABT4UGR9</accession>
<protein>
    <submittedName>
        <fullName evidence="1">YjjG family noncanonical pyrimidine nucleotidase</fullName>
    </submittedName>
</protein>
<dbReference type="SUPFAM" id="SSF56784">
    <property type="entry name" value="HAD-like"/>
    <property type="match status" value="1"/>
</dbReference>
<dbReference type="PANTHER" id="PTHR47478:SF1">
    <property type="entry name" value="PYRIMIDINE 5'-NUCLEOTIDASE YJJG"/>
    <property type="match status" value="1"/>
</dbReference>
<dbReference type="NCBIfam" id="TIGR02254">
    <property type="entry name" value="YjjG_YfnB"/>
    <property type="match status" value="1"/>
</dbReference>
<dbReference type="InterPro" id="IPR036412">
    <property type="entry name" value="HAD-like_sf"/>
</dbReference>
<evidence type="ECO:0000313" key="2">
    <source>
        <dbReference type="Proteomes" id="UP001210231"/>
    </source>
</evidence>
<keyword evidence="2" id="KW-1185">Reference proteome</keyword>
<gene>
    <name evidence="1" type="ORF">O3P16_04475</name>
</gene>
<evidence type="ECO:0000313" key="1">
    <source>
        <dbReference type="EMBL" id="MDA3614049.1"/>
    </source>
</evidence>
<dbReference type="EMBL" id="JAQGEF010000004">
    <property type="protein sequence ID" value="MDA3614049.1"/>
    <property type="molecule type" value="Genomic_DNA"/>
</dbReference>
<dbReference type="Pfam" id="PF00702">
    <property type="entry name" value="Hydrolase"/>
    <property type="match status" value="1"/>
</dbReference>
<sequence length="232" mass="27517">MSRYKHLFFDLDHTLWDFEANSKKTWSILFKNNRLDEVITPDFEAFYASYSAHNHKLWQRYHHGYITQEQLRYKRMWHTFLDFKFHNEHLANQLSDEYLDILPLQDEVFDYTYEIIDYLKGKDYRLHLITNGFEKVQNRKLVNCGLDKSFEAVITSEAAMALKPKKEIFEYALKLTGANLNESIMLGDNLDADIKGAMNVDMDTVFVNHIQAKTDLKPTYTIGHLKELEDIF</sequence>
<organism evidence="1 2">
    <name type="scientific">Polluticaenibacter yanchengensis</name>
    <dbReference type="NCBI Taxonomy" id="3014562"/>
    <lineage>
        <taxon>Bacteria</taxon>
        <taxon>Pseudomonadati</taxon>
        <taxon>Bacteroidota</taxon>
        <taxon>Chitinophagia</taxon>
        <taxon>Chitinophagales</taxon>
        <taxon>Chitinophagaceae</taxon>
        <taxon>Polluticaenibacter</taxon>
    </lineage>
</organism>
<reference evidence="1 2" key="1">
    <citation type="submission" date="2022-12" db="EMBL/GenBank/DDBJ databases">
        <title>Chitinophagaceae gen. sp. nov., a new member of the family Chitinophagaceae, isolated from soil in a chemical factory.</title>
        <authorList>
            <person name="Ke Z."/>
        </authorList>
    </citation>
    <scope>NUCLEOTIDE SEQUENCE [LARGE SCALE GENOMIC DNA]</scope>
    <source>
        <strain evidence="1 2">LY-5</strain>
    </source>
</reference>
<comment type="caution">
    <text evidence="1">The sequence shown here is derived from an EMBL/GenBank/DDBJ whole genome shotgun (WGS) entry which is preliminary data.</text>
</comment>
<dbReference type="Gene3D" id="3.40.50.1000">
    <property type="entry name" value="HAD superfamily/HAD-like"/>
    <property type="match status" value="1"/>
</dbReference>
<dbReference type="Gene3D" id="1.10.150.240">
    <property type="entry name" value="Putative phosphatase, domain 2"/>
    <property type="match status" value="1"/>
</dbReference>
<name>A0ABT4UGR9_9BACT</name>
<dbReference type="Proteomes" id="UP001210231">
    <property type="component" value="Unassembled WGS sequence"/>
</dbReference>
<dbReference type="NCBIfam" id="TIGR01549">
    <property type="entry name" value="HAD-SF-IA-v1"/>
    <property type="match status" value="1"/>
</dbReference>
<dbReference type="SFLD" id="SFLDG01129">
    <property type="entry name" value="C1.5:_HAD__Beta-PGM__Phosphata"/>
    <property type="match status" value="1"/>
</dbReference>
<dbReference type="RefSeq" id="WP_407030378.1">
    <property type="nucleotide sequence ID" value="NZ_JAQGEF010000004.1"/>
</dbReference>
<dbReference type="InterPro" id="IPR023198">
    <property type="entry name" value="PGP-like_dom2"/>
</dbReference>
<dbReference type="InterPro" id="IPR052550">
    <property type="entry name" value="Pyrimidine_5'-ntase_YjjG"/>
</dbReference>
<proteinExistence type="predicted"/>
<dbReference type="PRINTS" id="PR00413">
    <property type="entry name" value="HADHALOGNASE"/>
</dbReference>
<dbReference type="InterPro" id="IPR023214">
    <property type="entry name" value="HAD_sf"/>
</dbReference>
<dbReference type="InterPro" id="IPR011951">
    <property type="entry name" value="HAD-SF_hydro_IA_YjjG/PynA"/>
</dbReference>
<dbReference type="InterPro" id="IPR006439">
    <property type="entry name" value="HAD-SF_hydro_IA"/>
</dbReference>
<dbReference type="PANTHER" id="PTHR47478">
    <property type="match status" value="1"/>
</dbReference>